<dbReference type="Gene3D" id="3.30.1330.40">
    <property type="entry name" value="RutC-like"/>
    <property type="match status" value="1"/>
</dbReference>
<dbReference type="InterPro" id="IPR013813">
    <property type="entry name" value="Endoribo_LPSP/chorism_mut-like"/>
</dbReference>
<dbReference type="Pfam" id="PF14588">
    <property type="entry name" value="YjgF_endoribonc"/>
    <property type="match status" value="1"/>
</dbReference>
<dbReference type="PANTHER" id="PTHR43760:SF1">
    <property type="entry name" value="ENDORIBONUCLEASE L-PSP_CHORISMATE MUTASE-LIKE DOMAIN-CONTAINING PROTEIN"/>
    <property type="match status" value="1"/>
</dbReference>
<dbReference type="EMBL" id="JABFRW010000070">
    <property type="protein sequence ID" value="NOT33734.1"/>
    <property type="molecule type" value="Genomic_DNA"/>
</dbReference>
<dbReference type="Proteomes" id="UP000580839">
    <property type="component" value="Unassembled WGS sequence"/>
</dbReference>
<dbReference type="SUPFAM" id="SSF55298">
    <property type="entry name" value="YjgF-like"/>
    <property type="match status" value="1"/>
</dbReference>
<sequence length="161" mass="17068">MSRIEERLRTLGLELPPPRAPVANYLGIKQSGEWLFVSGRVSALRGEVGTEVTAAQARLAARDTVLELLAIIREGLGDLDRIVSIEQLRGFVRSSANFTEQPAVIDGASDLLVELMGDAGRHARTATGAAQLPFGAAVQLDLVLRLAPEGGTPGAETTSRV</sequence>
<proteinExistence type="predicted"/>
<accession>A0A849SMA5</accession>
<evidence type="ECO:0000259" key="1">
    <source>
        <dbReference type="Pfam" id="PF14588"/>
    </source>
</evidence>
<evidence type="ECO:0000313" key="3">
    <source>
        <dbReference type="Proteomes" id="UP000580839"/>
    </source>
</evidence>
<organism evidence="2 3">
    <name type="scientific">Eiseniibacteriota bacterium</name>
    <dbReference type="NCBI Taxonomy" id="2212470"/>
    <lineage>
        <taxon>Bacteria</taxon>
        <taxon>Candidatus Eiseniibacteriota</taxon>
    </lineage>
</organism>
<dbReference type="InterPro" id="IPR035959">
    <property type="entry name" value="RutC-like_sf"/>
</dbReference>
<gene>
    <name evidence="2" type="ORF">HOP12_06125</name>
</gene>
<protein>
    <submittedName>
        <fullName evidence="2">RidA family protein</fullName>
    </submittedName>
</protein>
<dbReference type="AlphaFoldDB" id="A0A849SMA5"/>
<comment type="caution">
    <text evidence="2">The sequence shown here is derived from an EMBL/GenBank/DDBJ whole genome shotgun (WGS) entry which is preliminary data.</text>
</comment>
<dbReference type="PANTHER" id="PTHR43760">
    <property type="entry name" value="ENDORIBONUCLEASE-RELATED"/>
    <property type="match status" value="1"/>
</dbReference>
<evidence type="ECO:0000313" key="2">
    <source>
        <dbReference type="EMBL" id="NOT33734.1"/>
    </source>
</evidence>
<reference evidence="2 3" key="1">
    <citation type="submission" date="2020-04" db="EMBL/GenBank/DDBJ databases">
        <title>Metagenomic profiling of ammonia- and methane-oxidizing microorganisms in a Dutch drinking water treatment plant.</title>
        <authorList>
            <person name="Poghosyan L."/>
            <person name="Leucker S."/>
        </authorList>
    </citation>
    <scope>NUCLEOTIDE SEQUENCE [LARGE SCALE GENOMIC DNA]</scope>
    <source>
        <strain evidence="2">S-RSF-IL-03</strain>
    </source>
</reference>
<feature type="domain" description="Endoribonuclease L-PSP/chorismate mutase-like" evidence="1">
    <location>
        <begin position="5"/>
        <end position="135"/>
    </location>
</feature>
<name>A0A849SMA5_UNCEI</name>
<dbReference type="CDD" id="cd02199">
    <property type="entry name" value="YjgF_YER057c_UK114_like_1"/>
    <property type="match status" value="1"/>
</dbReference>